<accession>K6ZIU7</accession>
<dbReference type="RefSeq" id="WP_006991441.1">
    <property type="nucleotide sequence ID" value="NZ_BAEP01000021.1"/>
</dbReference>
<evidence type="ECO:0000259" key="6">
    <source>
        <dbReference type="Pfam" id="PF05199"/>
    </source>
</evidence>
<evidence type="ECO:0000256" key="2">
    <source>
        <dbReference type="ARBA" id="ARBA00010790"/>
    </source>
</evidence>
<dbReference type="InterPro" id="IPR007867">
    <property type="entry name" value="GMC_OxRtase_C"/>
</dbReference>
<evidence type="ECO:0000256" key="4">
    <source>
        <dbReference type="ARBA" id="ARBA00022827"/>
    </source>
</evidence>
<dbReference type="InterPro" id="IPR051473">
    <property type="entry name" value="P2Ox-like"/>
</dbReference>
<evidence type="ECO:0000256" key="5">
    <source>
        <dbReference type="ARBA" id="ARBA00023002"/>
    </source>
</evidence>
<dbReference type="Proteomes" id="UP000006263">
    <property type="component" value="Unassembled WGS sequence"/>
</dbReference>
<organism evidence="7 8">
    <name type="scientific">Paraglaciecola mesophila KMM 241</name>
    <dbReference type="NCBI Taxonomy" id="1128912"/>
    <lineage>
        <taxon>Bacteria</taxon>
        <taxon>Pseudomonadati</taxon>
        <taxon>Pseudomonadota</taxon>
        <taxon>Gammaproteobacteria</taxon>
        <taxon>Alteromonadales</taxon>
        <taxon>Alteromonadaceae</taxon>
        <taxon>Paraglaciecola</taxon>
    </lineage>
</organism>
<dbReference type="Pfam" id="PF05199">
    <property type="entry name" value="GMC_oxred_C"/>
    <property type="match status" value="1"/>
</dbReference>
<feature type="domain" description="Glucose-methanol-choline oxidoreductase C-terminal" evidence="6">
    <location>
        <begin position="392"/>
        <end position="516"/>
    </location>
</feature>
<keyword evidence="3" id="KW-0285">Flavoprotein</keyword>
<proteinExistence type="inferred from homology"/>
<dbReference type="EMBL" id="BAEP01000021">
    <property type="protein sequence ID" value="GAC23290.1"/>
    <property type="molecule type" value="Genomic_DNA"/>
</dbReference>
<dbReference type="AlphaFoldDB" id="K6ZIU7"/>
<dbReference type="GO" id="GO:0016614">
    <property type="term" value="F:oxidoreductase activity, acting on CH-OH group of donors"/>
    <property type="evidence" value="ECO:0007669"/>
    <property type="project" value="InterPro"/>
</dbReference>
<gene>
    <name evidence="7" type="ORF">GMES_0991</name>
</gene>
<dbReference type="SUPFAM" id="SSF51905">
    <property type="entry name" value="FAD/NAD(P)-binding domain"/>
    <property type="match status" value="1"/>
</dbReference>
<dbReference type="PANTHER" id="PTHR42784:SF1">
    <property type="entry name" value="PYRANOSE 2-OXIDASE"/>
    <property type="match status" value="1"/>
</dbReference>
<sequence>MIIDANTLLETQEHRFQYCILGGGVAGITLANELLASGKSVCIVEGGDETFTMESQSLYAPTKKPKTYEDTTYNRLRFLGGSSNHWENSTSEFKPSDFKVKSWIEHSGWPIEYKDVQPFYKRAAQYCGTGTDGYETKYWAKTLDKKDVLSDSTMIGSNIVKAAIPPVHFFAKHGQSLVEASNVTIFKNANLTDLEFDQASSIVKQIVFTNYSGVKQLVTADKFILCLGGIENARLMLVFNEKYENSLGNSSDCVGRYFMDHPVLRAAKLYPEDKDKLSLYTMRKEVGDRLLNGFIEISEDALISKELSNIRVPLAPASHYVISEGIESFHVLGTAWDDKELPDNFGQHVVNVLSDIDMVTEAISRKAFGDKLFDYSEDFGGYDLPIMIEQTPKRDNRVYLSDEVDAQGMKKILIDWTLHDDDIARMWGSLEVLGKELGRLDLGRLKVMREYEERLRTDKLFFSHHHMGTTRMADSQESGVVDRNLKVFNTQNFYIAGSSVFPTGSHVPPTLTIAALTIRLAEHLLEEVSV</sequence>
<dbReference type="InterPro" id="IPR036188">
    <property type="entry name" value="FAD/NAD-bd_sf"/>
</dbReference>
<dbReference type="OrthoDB" id="9787779at2"/>
<evidence type="ECO:0000313" key="8">
    <source>
        <dbReference type="Proteomes" id="UP000006263"/>
    </source>
</evidence>
<comment type="cofactor">
    <cofactor evidence="1">
        <name>FAD</name>
        <dbReference type="ChEBI" id="CHEBI:57692"/>
    </cofactor>
</comment>
<reference evidence="7 8" key="1">
    <citation type="journal article" date="2017" name="Antonie Van Leeuwenhoek">
        <title>Rhizobium rhizosphaerae sp. nov., a novel species isolated from rice rhizosphere.</title>
        <authorList>
            <person name="Zhao J.J."/>
            <person name="Zhang J."/>
            <person name="Zhang R.J."/>
            <person name="Zhang C.W."/>
            <person name="Yin H.Q."/>
            <person name="Zhang X.X."/>
        </authorList>
    </citation>
    <scope>NUCLEOTIDE SEQUENCE [LARGE SCALE GENOMIC DNA]</scope>
    <source>
        <strain evidence="7 8">KMM 241</strain>
    </source>
</reference>
<keyword evidence="5" id="KW-0560">Oxidoreductase</keyword>
<protein>
    <submittedName>
        <fullName evidence="7">Choline dehydrogenase-like flavoprotein</fullName>
    </submittedName>
</protein>
<dbReference type="Gene3D" id="3.50.50.60">
    <property type="entry name" value="FAD/NAD(P)-binding domain"/>
    <property type="match status" value="2"/>
</dbReference>
<evidence type="ECO:0000313" key="7">
    <source>
        <dbReference type="EMBL" id="GAC23290.1"/>
    </source>
</evidence>
<comment type="caution">
    <text evidence="7">The sequence shown here is derived from an EMBL/GenBank/DDBJ whole genome shotgun (WGS) entry which is preliminary data.</text>
</comment>
<comment type="similarity">
    <text evidence="2">Belongs to the GMC oxidoreductase family.</text>
</comment>
<evidence type="ECO:0000256" key="1">
    <source>
        <dbReference type="ARBA" id="ARBA00001974"/>
    </source>
</evidence>
<evidence type="ECO:0000256" key="3">
    <source>
        <dbReference type="ARBA" id="ARBA00022630"/>
    </source>
</evidence>
<dbReference type="eggNOG" id="COG2303">
    <property type="taxonomic scope" value="Bacteria"/>
</dbReference>
<dbReference type="PANTHER" id="PTHR42784">
    <property type="entry name" value="PYRANOSE 2-OXIDASE"/>
    <property type="match status" value="1"/>
</dbReference>
<name>K6ZIU7_9ALTE</name>
<keyword evidence="4" id="KW-0274">FAD</keyword>